<dbReference type="InterPro" id="IPR016024">
    <property type="entry name" value="ARM-type_fold"/>
</dbReference>
<dbReference type="Pfam" id="PF03378">
    <property type="entry name" value="CAS_CSE1"/>
    <property type="match status" value="1"/>
</dbReference>
<keyword evidence="10" id="KW-1185">Reference proteome</keyword>
<dbReference type="GO" id="GO:0005829">
    <property type="term" value="C:cytosol"/>
    <property type="evidence" value="ECO:0007669"/>
    <property type="project" value="TreeGrafter"/>
</dbReference>
<evidence type="ECO:0000259" key="8">
    <source>
        <dbReference type="PROSITE" id="PS50166"/>
    </source>
</evidence>
<dbReference type="GO" id="GO:0031267">
    <property type="term" value="F:small GTPase binding"/>
    <property type="evidence" value="ECO:0007669"/>
    <property type="project" value="InterPro"/>
</dbReference>
<dbReference type="GO" id="GO:0005049">
    <property type="term" value="F:nuclear export signal receptor activity"/>
    <property type="evidence" value="ECO:0007669"/>
    <property type="project" value="TreeGrafter"/>
</dbReference>
<keyword evidence="5" id="KW-0963">Cytoplasm</keyword>
<accession>A0A316Z3Z5</accession>
<evidence type="ECO:0000256" key="5">
    <source>
        <dbReference type="ARBA" id="ARBA00022490"/>
    </source>
</evidence>
<proteinExistence type="inferred from homology"/>
<dbReference type="GO" id="GO:0005635">
    <property type="term" value="C:nuclear envelope"/>
    <property type="evidence" value="ECO:0007669"/>
    <property type="project" value="TreeGrafter"/>
</dbReference>
<comment type="subcellular location">
    <subcellularLocation>
        <location evidence="2">Cytoplasm</location>
    </subcellularLocation>
    <subcellularLocation>
        <location evidence="1">Nucleus</location>
    </subcellularLocation>
</comment>
<evidence type="ECO:0000256" key="2">
    <source>
        <dbReference type="ARBA" id="ARBA00004496"/>
    </source>
</evidence>
<sequence length="1042" mass="114236">MSASVDLGALATLFQQTLEPAQRKTAEAHLTQLESSAAASLCGTLLDLVAQPGAAPSVRLAAAIKLKNMARRAWAEDEESEAADCSLVPPAQRDVLKQRLLPLIAQLSSGAAQAAQSSASLRLQLADCVALIANKDFPERWPTLIDELVSGLALPPGSPALSAVLHTAHSIFRRWRAAFRSNELYTQIIFVLDRFASPFLDLLKRTDEALVASPQPQPEVAASLVLCLQVYHDLSAQDLPPAFEDSLSTFMPLLLRHLNPTSGDASSPGVYSLNPALAALEGDADDTSPASPQRARAEICSIAELYSQRYLDAFGDFVPAFVKGVWEMLGNEAVCGKGEKYDLLVSRAISLLSTIVRMPSQRSNFEADATLEAFVQAIILPNIALREADEEMFEDEPMEWVRREFASEGGENETRRRSATSFTRALLEQFSSQITAIISRYVGQFLQEYAGDRSKWRGKDTAVYLLSSIASTGGTTMHGASSMNNLVDVVQFFSDHVFEDLQADASTVHPILQVDAIKYLHTFRQQLTKEQLLSVLPLLVRHLESQNYVTCSYAAITIERVLFIKQDRRLLFTSADVQPFAESILMALFRNIQSGATPEKLAENDYLMKCVMRVILTCREALAPFHQPILERLTAILVEISKNPSNPRFSQFCFESISALIRYVTAADASAVAGFEQRLSGPFMNILQNDVTGETRLCCSSSKWRSRIASGRPAEFAPYVFQVLSQMLELHKGDAMPQSYVALLPSLLTPTLWQSRGNVPALVRLLQAFLARGGAKIAANNQISPILGIYQQLISSRINDEYGFELLQSLFANVSAAQMDQYKKAVLTLMLTRLQTSKTEKFSRGFIGFVAEWACTQQPEYPDYVVLAFDAVQPGLFPQILQGVIVPDLKKIPQRRRRVVATGLARLLTQGSAMLSPPNVGAWPAAMAAVLQLLQEQAVVSTGGQAEEEEIFAQDWEDTGFQASFSVLAASAAPVRDAAAPFAGADARVFLSQQLAALRRRDAAQRMGLTRASFPKVSQLLAAVPREVLEPFSAFMAQRGDA</sequence>
<keyword evidence="4" id="KW-0813">Transport</keyword>
<dbReference type="GeneID" id="37272175"/>
<reference evidence="9 10" key="1">
    <citation type="journal article" date="2018" name="Mol. Biol. Evol.">
        <title>Broad Genomic Sampling Reveals a Smut Pathogenic Ancestry of the Fungal Clade Ustilaginomycotina.</title>
        <authorList>
            <person name="Kijpornyongpan T."/>
            <person name="Mondo S.J."/>
            <person name="Barry K."/>
            <person name="Sandor L."/>
            <person name="Lee J."/>
            <person name="Lipzen A."/>
            <person name="Pangilinan J."/>
            <person name="LaButti K."/>
            <person name="Hainaut M."/>
            <person name="Henrissat B."/>
            <person name="Grigoriev I.V."/>
            <person name="Spatafora J.W."/>
            <person name="Aime M.C."/>
        </authorList>
    </citation>
    <scope>NUCLEOTIDE SEQUENCE [LARGE SCALE GENOMIC DNA]</scope>
    <source>
        <strain evidence="9 10">MCA 4186</strain>
    </source>
</reference>
<dbReference type="PROSITE" id="PS50166">
    <property type="entry name" value="IMPORTIN_B_NT"/>
    <property type="match status" value="1"/>
</dbReference>
<dbReference type="GO" id="GO:0006611">
    <property type="term" value="P:protein export from nucleus"/>
    <property type="evidence" value="ECO:0007669"/>
    <property type="project" value="TreeGrafter"/>
</dbReference>
<dbReference type="OrthoDB" id="3268246at2759"/>
<keyword evidence="7" id="KW-0539">Nucleus</keyword>
<organism evidence="9 10">
    <name type="scientific">Tilletiopsis washingtonensis</name>
    <dbReference type="NCBI Taxonomy" id="58919"/>
    <lineage>
        <taxon>Eukaryota</taxon>
        <taxon>Fungi</taxon>
        <taxon>Dikarya</taxon>
        <taxon>Basidiomycota</taxon>
        <taxon>Ustilaginomycotina</taxon>
        <taxon>Exobasidiomycetes</taxon>
        <taxon>Entylomatales</taxon>
        <taxon>Entylomatales incertae sedis</taxon>
        <taxon>Tilletiopsis</taxon>
    </lineage>
</organism>
<evidence type="ECO:0000256" key="6">
    <source>
        <dbReference type="ARBA" id="ARBA00022927"/>
    </source>
</evidence>
<dbReference type="SUPFAM" id="SSF48371">
    <property type="entry name" value="ARM repeat"/>
    <property type="match status" value="1"/>
</dbReference>
<protein>
    <submittedName>
        <fullName evidence="9">Cse1-domain-containing protein</fullName>
    </submittedName>
</protein>
<evidence type="ECO:0000256" key="7">
    <source>
        <dbReference type="ARBA" id="ARBA00023242"/>
    </source>
</evidence>
<dbReference type="PANTHER" id="PTHR10997:SF8">
    <property type="entry name" value="EXPORTIN-2"/>
    <property type="match status" value="1"/>
</dbReference>
<evidence type="ECO:0000313" key="10">
    <source>
        <dbReference type="Proteomes" id="UP000245946"/>
    </source>
</evidence>
<dbReference type="InterPro" id="IPR013713">
    <property type="entry name" value="XPO2_central"/>
</dbReference>
<comment type="similarity">
    <text evidence="3">Belongs to the XPO2/CSE1 family.</text>
</comment>
<evidence type="ECO:0000256" key="4">
    <source>
        <dbReference type="ARBA" id="ARBA00022448"/>
    </source>
</evidence>
<keyword evidence="6" id="KW-0653">Protein transport</keyword>
<dbReference type="EMBL" id="KZ819300">
    <property type="protein sequence ID" value="PWN96281.1"/>
    <property type="molecule type" value="Genomic_DNA"/>
</dbReference>
<gene>
    <name evidence="9" type="ORF">FA09DRAFT_344041</name>
</gene>
<evidence type="ECO:0000313" key="9">
    <source>
        <dbReference type="EMBL" id="PWN96281.1"/>
    </source>
</evidence>
<dbReference type="InterPro" id="IPR001494">
    <property type="entry name" value="Importin-beta_N"/>
</dbReference>
<feature type="domain" description="Importin N-terminal" evidence="8">
    <location>
        <begin position="26"/>
        <end position="106"/>
    </location>
</feature>
<dbReference type="InterPro" id="IPR011989">
    <property type="entry name" value="ARM-like"/>
</dbReference>
<dbReference type="InterPro" id="IPR005043">
    <property type="entry name" value="XPO2_C"/>
</dbReference>
<name>A0A316Z3Z5_9BASI</name>
<dbReference type="Gene3D" id="1.25.10.10">
    <property type="entry name" value="Leucine-rich Repeat Variant"/>
    <property type="match status" value="1"/>
</dbReference>
<evidence type="ECO:0000256" key="3">
    <source>
        <dbReference type="ARBA" id="ARBA00008669"/>
    </source>
</evidence>
<dbReference type="STRING" id="58919.A0A316Z3Z5"/>
<evidence type="ECO:0000256" key="1">
    <source>
        <dbReference type="ARBA" id="ARBA00004123"/>
    </source>
</evidence>
<dbReference type="Pfam" id="PF03810">
    <property type="entry name" value="IBN_N"/>
    <property type="match status" value="1"/>
</dbReference>
<dbReference type="SMART" id="SM00913">
    <property type="entry name" value="IBN_N"/>
    <property type="match status" value="1"/>
</dbReference>
<dbReference type="Pfam" id="PF08506">
    <property type="entry name" value="Cse1"/>
    <property type="match status" value="1"/>
</dbReference>
<dbReference type="RefSeq" id="XP_025596560.1">
    <property type="nucleotide sequence ID" value="XM_025744631.1"/>
</dbReference>
<dbReference type="Proteomes" id="UP000245946">
    <property type="component" value="Unassembled WGS sequence"/>
</dbReference>
<dbReference type="PANTHER" id="PTHR10997">
    <property type="entry name" value="IMPORTIN-7, 8, 11"/>
    <property type="match status" value="1"/>
</dbReference>
<dbReference type="AlphaFoldDB" id="A0A316Z3Z5"/>
<dbReference type="GO" id="GO:0006606">
    <property type="term" value="P:protein import into nucleus"/>
    <property type="evidence" value="ECO:0007669"/>
    <property type="project" value="TreeGrafter"/>
</dbReference>